<evidence type="ECO:0000256" key="2">
    <source>
        <dbReference type="SAM" id="MobiDB-lite"/>
    </source>
</evidence>
<dbReference type="PANTHER" id="PTHR33619">
    <property type="entry name" value="POLYSACCHARIDE EXPORT PROTEIN GFCE-RELATED"/>
    <property type="match status" value="1"/>
</dbReference>
<keyword evidence="3" id="KW-0812">Transmembrane</keyword>
<evidence type="ECO:0000259" key="5">
    <source>
        <dbReference type="Pfam" id="PF02563"/>
    </source>
</evidence>
<evidence type="ECO:0000256" key="3">
    <source>
        <dbReference type="SAM" id="Phobius"/>
    </source>
</evidence>
<feature type="signal peptide" evidence="4">
    <location>
        <begin position="1"/>
        <end position="29"/>
    </location>
</feature>
<dbReference type="InterPro" id="IPR003715">
    <property type="entry name" value="Poly_export_N"/>
</dbReference>
<feature type="chain" id="PRO_5045495320" evidence="4">
    <location>
        <begin position="30"/>
        <end position="839"/>
    </location>
</feature>
<keyword evidence="3" id="KW-0472">Membrane</keyword>
<dbReference type="RefSeq" id="WP_379834782.1">
    <property type="nucleotide sequence ID" value="NZ_JBHRYQ010000001.1"/>
</dbReference>
<sequence>MKFSKFRNTIRFRKELALFIILIASASNGFSQTTTNPNQIQNVPASTEQMPTGTNITKDATPTKNRTTAINRVPTTTPADTRGITVAPEDAVQMEAEEQQRLTREAEFAADEAKVALRKRIFGSSLFENTKVDISANTNISTPNNYVLGSGDKLKMDIYGYSQFTQTATINADGFIVLEKAGVVNVAGLTIDEAENKIRNAFSRIFIGLKGGAGYGANTFFKLSLTGYKTIKIKITGEVIAPGTYTVTSFTSLLNALYLCGGPNEIGTYRDIKLIRGNRTVSTLDLYEVITKGFSRGDYLLKDQDIIHVGPYVSRVALEGNLKRVGLFEIEKNENLQEALNYAGGFNQYAYTERIKVYRNTSKERKILDVVNTSFKNTSIINGDSVVVERILERFENMVSIEGAIFRPGEYSLDSNPTLMKLINSAEGLKDEALQGRITIIRTNDDLSISNISYNLSDIRANNVPDPTLKRQDAVIVPSIFNLTEASYIRIQGAINNPDAQLGVEVPYIKNMTIQDLLVRVGGLTEAASLSKIEIVRRKRNVEPNQLDAQISDIIEFDIRPDLSVDANQKMVTLVPYDEIFVRTSPNYEKQNFITLKGEVIYPGKYGIKYKDEKISDVINRAGGLTPLSYTKGATLVRKTLLTEFQRTQREDVLKNLNLNTKVKDITAVEDEELTQLNDPTIKAKDKNLITESIGIDLAKILENPGSLADIILQDGDEINIPTRLQTVRIEGEILYPTTVKYQSDYNFIDYVSRSGGFTKKSSRGRAFIIYPNGSVDRTRKFLFVKIFPKVEPGSEIIIPTKTENTQQQFNQFAAFIGTISGTLATIVTIVGLVQLNKK</sequence>
<dbReference type="InterPro" id="IPR049712">
    <property type="entry name" value="Poly_export"/>
</dbReference>
<dbReference type="Gene3D" id="3.10.560.10">
    <property type="entry name" value="Outer membrane lipoprotein wza domain like"/>
    <property type="match status" value="6"/>
</dbReference>
<reference evidence="8" key="1">
    <citation type="journal article" date="2019" name="Int. J. Syst. Evol. Microbiol.">
        <title>The Global Catalogue of Microorganisms (GCM) 10K type strain sequencing project: providing services to taxonomists for standard genome sequencing and annotation.</title>
        <authorList>
            <consortium name="The Broad Institute Genomics Platform"/>
            <consortium name="The Broad Institute Genome Sequencing Center for Infectious Disease"/>
            <person name="Wu L."/>
            <person name="Ma J."/>
        </authorList>
    </citation>
    <scope>NUCLEOTIDE SEQUENCE [LARGE SCALE GENOMIC DNA]</scope>
    <source>
        <strain evidence="8">CECT 7956</strain>
    </source>
</reference>
<keyword evidence="3" id="KW-1133">Transmembrane helix</keyword>
<dbReference type="Proteomes" id="UP001595616">
    <property type="component" value="Unassembled WGS sequence"/>
</dbReference>
<comment type="caution">
    <text evidence="7">The sequence shown here is derived from an EMBL/GenBank/DDBJ whole genome shotgun (WGS) entry which is preliminary data.</text>
</comment>
<evidence type="ECO:0000313" key="7">
    <source>
        <dbReference type="EMBL" id="MFC3809563.1"/>
    </source>
</evidence>
<feature type="region of interest" description="Disordered" evidence="2">
    <location>
        <begin position="43"/>
        <end position="62"/>
    </location>
</feature>
<gene>
    <name evidence="7" type="ORF">ACFOOI_02770</name>
</gene>
<keyword evidence="8" id="KW-1185">Reference proteome</keyword>
<feature type="domain" description="Soluble ligand binding" evidence="6">
    <location>
        <begin position="233"/>
        <end position="279"/>
    </location>
</feature>
<evidence type="ECO:0000256" key="1">
    <source>
        <dbReference type="ARBA" id="ARBA00022729"/>
    </source>
</evidence>
<feature type="transmembrane region" description="Helical" evidence="3">
    <location>
        <begin position="813"/>
        <end position="834"/>
    </location>
</feature>
<protein>
    <submittedName>
        <fullName evidence="7">SLBB domain-containing protein</fullName>
    </submittedName>
</protein>
<dbReference type="Pfam" id="PF02563">
    <property type="entry name" value="Poly_export"/>
    <property type="match status" value="1"/>
</dbReference>
<evidence type="ECO:0000313" key="8">
    <source>
        <dbReference type="Proteomes" id="UP001595616"/>
    </source>
</evidence>
<feature type="domain" description="Polysaccharide export protein N-terminal" evidence="5">
    <location>
        <begin position="142"/>
        <end position="204"/>
    </location>
</feature>
<organism evidence="7 8">
    <name type="scientific">Lacihabitans lacunae</name>
    <dbReference type="NCBI Taxonomy" id="1028214"/>
    <lineage>
        <taxon>Bacteria</taxon>
        <taxon>Pseudomonadati</taxon>
        <taxon>Bacteroidota</taxon>
        <taxon>Cytophagia</taxon>
        <taxon>Cytophagales</taxon>
        <taxon>Leadbetterellaceae</taxon>
        <taxon>Lacihabitans</taxon>
    </lineage>
</organism>
<name>A0ABV7YUJ0_9BACT</name>
<evidence type="ECO:0000256" key="4">
    <source>
        <dbReference type="SAM" id="SignalP"/>
    </source>
</evidence>
<proteinExistence type="predicted"/>
<dbReference type="Pfam" id="PF10531">
    <property type="entry name" value="SLBB"/>
    <property type="match status" value="3"/>
</dbReference>
<dbReference type="Gene3D" id="3.30.1950.10">
    <property type="entry name" value="wza like domain"/>
    <property type="match status" value="1"/>
</dbReference>
<accession>A0ABV7YUJ0</accession>
<dbReference type="PANTHER" id="PTHR33619:SF3">
    <property type="entry name" value="POLYSACCHARIDE EXPORT PROTEIN GFCE-RELATED"/>
    <property type="match status" value="1"/>
</dbReference>
<evidence type="ECO:0000259" key="6">
    <source>
        <dbReference type="Pfam" id="PF10531"/>
    </source>
</evidence>
<dbReference type="InterPro" id="IPR019554">
    <property type="entry name" value="Soluble_ligand-bd"/>
</dbReference>
<feature type="domain" description="Soluble ligand binding" evidence="6">
    <location>
        <begin position="316"/>
        <end position="360"/>
    </location>
</feature>
<feature type="domain" description="Soluble ligand binding" evidence="6">
    <location>
        <begin position="506"/>
        <end position="540"/>
    </location>
</feature>
<dbReference type="EMBL" id="JBHRYQ010000001">
    <property type="protein sequence ID" value="MFC3809563.1"/>
    <property type="molecule type" value="Genomic_DNA"/>
</dbReference>
<keyword evidence="1 4" id="KW-0732">Signal</keyword>